<name>A0A397SYY8_9GLOM</name>
<comment type="caution">
    <text evidence="1">The sequence shown here is derived from an EMBL/GenBank/DDBJ whole genome shotgun (WGS) entry which is preliminary data.</text>
</comment>
<gene>
    <name evidence="1" type="ORF">C1645_738304</name>
</gene>
<dbReference type="OrthoDB" id="2436380at2759"/>
<sequence>MVRICYEQSTIGFKNVVYIREDRLVSNAQEHAVLAILENKSQPNEVYRHINCVLIVKKNNVCENCQKVYKIIQQIHRRFLSGVNSVKTIHVSKEILTEKIDYQRKIIKEQNLTITNIRNSLQKKIEEEGGEISDEMEKIANAATEYVTNKNIDISNLHPIFQELIRIQSRKPNGIRYHLI</sequence>
<proteinExistence type="predicted"/>
<reference evidence="1 2" key="1">
    <citation type="submission" date="2018-06" db="EMBL/GenBank/DDBJ databases">
        <title>Comparative genomics reveals the genomic features of Rhizophagus irregularis, R. cerebriforme, R. diaphanum and Gigaspora rosea, and their symbiotic lifestyle signature.</title>
        <authorList>
            <person name="Morin E."/>
            <person name="San Clemente H."/>
            <person name="Chen E.C.H."/>
            <person name="De La Providencia I."/>
            <person name="Hainaut M."/>
            <person name="Kuo A."/>
            <person name="Kohler A."/>
            <person name="Murat C."/>
            <person name="Tang N."/>
            <person name="Roy S."/>
            <person name="Loubradou J."/>
            <person name="Henrissat B."/>
            <person name="Grigoriev I.V."/>
            <person name="Corradi N."/>
            <person name="Roux C."/>
            <person name="Martin F.M."/>
        </authorList>
    </citation>
    <scope>NUCLEOTIDE SEQUENCE [LARGE SCALE GENOMIC DNA]</scope>
    <source>
        <strain evidence="1 2">DAOM 227022</strain>
    </source>
</reference>
<protein>
    <submittedName>
        <fullName evidence="1">Uncharacterized protein</fullName>
    </submittedName>
</protein>
<evidence type="ECO:0000313" key="2">
    <source>
        <dbReference type="Proteomes" id="UP000265703"/>
    </source>
</evidence>
<dbReference type="AlphaFoldDB" id="A0A397SYY8"/>
<evidence type="ECO:0000313" key="1">
    <source>
        <dbReference type="EMBL" id="RIA89856.1"/>
    </source>
</evidence>
<organism evidence="1 2">
    <name type="scientific">Glomus cerebriforme</name>
    <dbReference type="NCBI Taxonomy" id="658196"/>
    <lineage>
        <taxon>Eukaryota</taxon>
        <taxon>Fungi</taxon>
        <taxon>Fungi incertae sedis</taxon>
        <taxon>Mucoromycota</taxon>
        <taxon>Glomeromycotina</taxon>
        <taxon>Glomeromycetes</taxon>
        <taxon>Glomerales</taxon>
        <taxon>Glomeraceae</taxon>
        <taxon>Glomus</taxon>
    </lineage>
</organism>
<dbReference type="Proteomes" id="UP000265703">
    <property type="component" value="Unassembled WGS sequence"/>
</dbReference>
<accession>A0A397SYY8</accession>
<keyword evidence="2" id="KW-1185">Reference proteome</keyword>
<dbReference type="EMBL" id="QKYT01000202">
    <property type="protein sequence ID" value="RIA89856.1"/>
    <property type="molecule type" value="Genomic_DNA"/>
</dbReference>